<sequence>MELLRSYATSSDGASSDEELMRQPVSLESCKSLALSARALDVAPMVATRDEVGGVRRVDPRIRELDYNPRYEELFQPQVVSFAFCFPR</sequence>
<dbReference type="AlphaFoldDB" id="A0A183EYZ2"/>
<reference evidence="2 3" key="2">
    <citation type="submission" date="2018-11" db="EMBL/GenBank/DDBJ databases">
        <authorList>
            <consortium name="Pathogen Informatics"/>
        </authorList>
    </citation>
    <scope>NUCLEOTIDE SEQUENCE [LARGE SCALE GENOMIC DNA]</scope>
</reference>
<evidence type="ECO:0000313" key="3">
    <source>
        <dbReference type="Proteomes" id="UP000271098"/>
    </source>
</evidence>
<evidence type="ECO:0000313" key="2">
    <source>
        <dbReference type="EMBL" id="VDN45208.1"/>
    </source>
</evidence>
<accession>A0A183EYZ2</accession>
<dbReference type="EMBL" id="UYRT01109153">
    <property type="protein sequence ID" value="VDN45208.1"/>
    <property type="molecule type" value="Genomic_DNA"/>
</dbReference>
<organism evidence="4">
    <name type="scientific">Gongylonema pulchrum</name>
    <dbReference type="NCBI Taxonomy" id="637853"/>
    <lineage>
        <taxon>Eukaryota</taxon>
        <taxon>Metazoa</taxon>
        <taxon>Ecdysozoa</taxon>
        <taxon>Nematoda</taxon>
        <taxon>Chromadorea</taxon>
        <taxon>Rhabditida</taxon>
        <taxon>Spirurina</taxon>
        <taxon>Spiruromorpha</taxon>
        <taxon>Spiruroidea</taxon>
        <taxon>Gongylonematidae</taxon>
        <taxon>Gongylonema</taxon>
    </lineage>
</organism>
<dbReference type="WBParaSite" id="GPUH_0002621301-mRNA-1">
    <property type="protein sequence ID" value="GPUH_0002621301-mRNA-1"/>
    <property type="gene ID" value="GPUH_0002621301"/>
</dbReference>
<dbReference type="Proteomes" id="UP000271098">
    <property type="component" value="Unassembled WGS sequence"/>
</dbReference>
<feature type="region of interest" description="Disordered" evidence="1">
    <location>
        <begin position="1"/>
        <end position="20"/>
    </location>
</feature>
<gene>
    <name evidence="2" type="ORF">GPUH_LOCUS26183</name>
</gene>
<reference evidence="4" key="1">
    <citation type="submission" date="2016-06" db="UniProtKB">
        <authorList>
            <consortium name="WormBaseParasite"/>
        </authorList>
    </citation>
    <scope>IDENTIFICATION</scope>
</reference>
<evidence type="ECO:0000256" key="1">
    <source>
        <dbReference type="SAM" id="MobiDB-lite"/>
    </source>
</evidence>
<name>A0A183EYZ2_9BILA</name>
<proteinExistence type="predicted"/>
<protein>
    <submittedName>
        <fullName evidence="2 4">Uncharacterized protein</fullName>
    </submittedName>
</protein>
<keyword evidence="3" id="KW-1185">Reference proteome</keyword>
<evidence type="ECO:0000313" key="4">
    <source>
        <dbReference type="WBParaSite" id="GPUH_0002621301-mRNA-1"/>
    </source>
</evidence>